<feature type="chain" id="PRO_5040373552" evidence="1">
    <location>
        <begin position="23"/>
        <end position="128"/>
    </location>
</feature>
<evidence type="ECO:0000313" key="3">
    <source>
        <dbReference type="Proteomes" id="UP001153269"/>
    </source>
</evidence>
<gene>
    <name evidence="2" type="ORF">PLEPLA_LOCUS36535</name>
</gene>
<organism evidence="2 3">
    <name type="scientific">Pleuronectes platessa</name>
    <name type="common">European plaice</name>
    <dbReference type="NCBI Taxonomy" id="8262"/>
    <lineage>
        <taxon>Eukaryota</taxon>
        <taxon>Metazoa</taxon>
        <taxon>Chordata</taxon>
        <taxon>Craniata</taxon>
        <taxon>Vertebrata</taxon>
        <taxon>Euteleostomi</taxon>
        <taxon>Actinopterygii</taxon>
        <taxon>Neopterygii</taxon>
        <taxon>Teleostei</taxon>
        <taxon>Neoteleostei</taxon>
        <taxon>Acanthomorphata</taxon>
        <taxon>Carangaria</taxon>
        <taxon>Pleuronectiformes</taxon>
        <taxon>Pleuronectoidei</taxon>
        <taxon>Pleuronectidae</taxon>
        <taxon>Pleuronectes</taxon>
    </lineage>
</organism>
<evidence type="ECO:0000256" key="1">
    <source>
        <dbReference type="SAM" id="SignalP"/>
    </source>
</evidence>
<reference evidence="2" key="1">
    <citation type="submission" date="2020-03" db="EMBL/GenBank/DDBJ databases">
        <authorList>
            <person name="Weist P."/>
        </authorList>
    </citation>
    <scope>NUCLEOTIDE SEQUENCE</scope>
</reference>
<proteinExistence type="predicted"/>
<protein>
    <submittedName>
        <fullName evidence="2">Uncharacterized protein</fullName>
    </submittedName>
</protein>
<name>A0A9N7VIH0_PLEPL</name>
<keyword evidence="1" id="KW-0732">Signal</keyword>
<sequence>MVAIPTLSLLLVLAEWTGLVDASPHLLLRPSPRERDAGAMMNFNIAVIHAGATGAAEASVSGSGGKVLYPGFGRVYGSLGESVVTQWGSANVIWLQVGHCLLYLLLIQPYLMEGNNNDHPLFILALII</sequence>
<accession>A0A9N7VIH0</accession>
<evidence type="ECO:0000313" key="2">
    <source>
        <dbReference type="EMBL" id="CAB1448885.1"/>
    </source>
</evidence>
<comment type="caution">
    <text evidence="2">The sequence shown here is derived from an EMBL/GenBank/DDBJ whole genome shotgun (WGS) entry which is preliminary data.</text>
</comment>
<dbReference type="AlphaFoldDB" id="A0A9N7VIH0"/>
<keyword evidence="3" id="KW-1185">Reference proteome</keyword>
<dbReference type="Proteomes" id="UP001153269">
    <property type="component" value="Unassembled WGS sequence"/>
</dbReference>
<feature type="signal peptide" evidence="1">
    <location>
        <begin position="1"/>
        <end position="22"/>
    </location>
</feature>
<dbReference type="EMBL" id="CADEAL010003992">
    <property type="protein sequence ID" value="CAB1448885.1"/>
    <property type="molecule type" value="Genomic_DNA"/>
</dbReference>